<proteinExistence type="predicted"/>
<keyword evidence="2" id="KW-1185">Reference proteome</keyword>
<evidence type="ECO:0000313" key="1">
    <source>
        <dbReference type="EMBL" id="OLQ10346.1"/>
    </source>
</evidence>
<sequence>MPTISVMSDEAPGSEDGGRISTVTGALQGNSAVPDLNALTSAAPSLEGIFYPANISPFVAACTLDVTKNITRFTNSTFRAYAQQQAFIASKEIQHMEAQAEKFTRTGYIGGMLPKYESGLGVVYSDESKNRDFVPPGPVFWDFVKTDSSWRSIDVSTYTRVLKALFKDIPVPMS</sequence>
<protein>
    <submittedName>
        <fullName evidence="1">Uncharacterized protein</fullName>
    </submittedName>
</protein>
<dbReference type="Proteomes" id="UP000186817">
    <property type="component" value="Unassembled WGS sequence"/>
</dbReference>
<gene>
    <name evidence="1" type="ORF">AK812_SmicGene5954</name>
</gene>
<dbReference type="EMBL" id="LSRX01000080">
    <property type="protein sequence ID" value="OLQ10346.1"/>
    <property type="molecule type" value="Genomic_DNA"/>
</dbReference>
<accession>A0A1Q9ESF5</accession>
<evidence type="ECO:0000313" key="2">
    <source>
        <dbReference type="Proteomes" id="UP000186817"/>
    </source>
</evidence>
<reference evidence="1 2" key="1">
    <citation type="submission" date="2016-02" db="EMBL/GenBank/DDBJ databases">
        <title>Genome analysis of coral dinoflagellate symbionts highlights evolutionary adaptations to a symbiotic lifestyle.</title>
        <authorList>
            <person name="Aranda M."/>
            <person name="Li Y."/>
            <person name="Liew Y.J."/>
            <person name="Baumgarten S."/>
            <person name="Simakov O."/>
            <person name="Wilson M."/>
            <person name="Piel J."/>
            <person name="Ashoor H."/>
            <person name="Bougouffa S."/>
            <person name="Bajic V.B."/>
            <person name="Ryu T."/>
            <person name="Ravasi T."/>
            <person name="Bayer T."/>
            <person name="Micklem G."/>
            <person name="Kim H."/>
            <person name="Bhak J."/>
            <person name="Lajeunesse T.C."/>
            <person name="Voolstra C.R."/>
        </authorList>
    </citation>
    <scope>NUCLEOTIDE SEQUENCE [LARGE SCALE GENOMIC DNA]</scope>
    <source>
        <strain evidence="1 2">CCMP2467</strain>
    </source>
</reference>
<name>A0A1Q9ESF5_SYMMI</name>
<organism evidence="1 2">
    <name type="scientific">Symbiodinium microadriaticum</name>
    <name type="common">Dinoflagellate</name>
    <name type="synonym">Zooxanthella microadriatica</name>
    <dbReference type="NCBI Taxonomy" id="2951"/>
    <lineage>
        <taxon>Eukaryota</taxon>
        <taxon>Sar</taxon>
        <taxon>Alveolata</taxon>
        <taxon>Dinophyceae</taxon>
        <taxon>Suessiales</taxon>
        <taxon>Symbiodiniaceae</taxon>
        <taxon>Symbiodinium</taxon>
    </lineage>
</organism>
<comment type="caution">
    <text evidence="1">The sequence shown here is derived from an EMBL/GenBank/DDBJ whole genome shotgun (WGS) entry which is preliminary data.</text>
</comment>
<dbReference type="AlphaFoldDB" id="A0A1Q9ESF5"/>